<comment type="similarity">
    <text evidence="3">Belongs to the N(4)/N(6)-methyltransferase family.</text>
</comment>
<evidence type="ECO:0000259" key="4">
    <source>
        <dbReference type="Pfam" id="PF01555"/>
    </source>
</evidence>
<dbReference type="EMBL" id="MGFR01000003">
    <property type="protein sequence ID" value="OGM09592.1"/>
    <property type="molecule type" value="Genomic_DNA"/>
</dbReference>
<dbReference type="InterPro" id="IPR002941">
    <property type="entry name" value="DNA_methylase_N4/N6"/>
</dbReference>
<evidence type="ECO:0000313" key="6">
    <source>
        <dbReference type="Proteomes" id="UP000176778"/>
    </source>
</evidence>
<dbReference type="PRINTS" id="PR00508">
    <property type="entry name" value="S21N4MTFRASE"/>
</dbReference>
<dbReference type="Gene3D" id="3.40.50.150">
    <property type="entry name" value="Vaccinia Virus protein VP39"/>
    <property type="match status" value="1"/>
</dbReference>
<reference evidence="5 6" key="1">
    <citation type="journal article" date="2016" name="Nat. Commun.">
        <title>Thousands of microbial genomes shed light on interconnected biogeochemical processes in an aquifer system.</title>
        <authorList>
            <person name="Anantharaman K."/>
            <person name="Brown C.T."/>
            <person name="Hug L.A."/>
            <person name="Sharon I."/>
            <person name="Castelle C.J."/>
            <person name="Probst A.J."/>
            <person name="Thomas B.C."/>
            <person name="Singh A."/>
            <person name="Wilkins M.J."/>
            <person name="Karaoz U."/>
            <person name="Brodie E.L."/>
            <person name="Williams K.H."/>
            <person name="Hubbard S.S."/>
            <person name="Banfield J.F."/>
        </authorList>
    </citation>
    <scope>NUCLEOTIDE SEQUENCE [LARGE SCALE GENOMIC DNA]</scope>
</reference>
<protein>
    <recommendedName>
        <fullName evidence="3">Methyltransferase</fullName>
        <ecNumber evidence="3">2.1.1.-</ecNumber>
    </recommendedName>
</protein>
<name>A0A1F7X3D8_9BACT</name>
<accession>A0A1F7X3D8</accession>
<evidence type="ECO:0000313" key="5">
    <source>
        <dbReference type="EMBL" id="OGM09592.1"/>
    </source>
</evidence>
<dbReference type="InterPro" id="IPR001091">
    <property type="entry name" value="RM_Methyltransferase"/>
</dbReference>
<dbReference type="STRING" id="1802479.A2Y68_03065"/>
<dbReference type="Proteomes" id="UP000176778">
    <property type="component" value="Unassembled WGS sequence"/>
</dbReference>
<dbReference type="AlphaFoldDB" id="A0A1F7X3D8"/>
<comment type="caution">
    <text evidence="5">The sequence shown here is derived from an EMBL/GenBank/DDBJ whole genome shotgun (WGS) entry which is preliminary data.</text>
</comment>
<sequence length="261" mass="30009">MRPTKKVTKASRFEILQKDCLEFLKSLPEESVDIIVTDPAYSGMNNKMNFGNGRIVGEYKKGGNEKWFPEFKDEPETFLYFLKLCHRVLKNNRHLYIMFDSFSLLSLGHIVRDVFDVKNLLVWDKVNFGMGHYFRRRHEFILFATKGYRKLNSKSIPDVWRIKRIPRGIYPTQKPVELFDMMLKASSSPGFLVCDPFVGSGSSSIGALKASCDFIGADISLKACRIAKKRADCFLKTGIDIYQKRSALPEDLKKSLQNKLL</sequence>
<dbReference type="Pfam" id="PF01555">
    <property type="entry name" value="N6_N4_Mtase"/>
    <property type="match status" value="1"/>
</dbReference>
<proteinExistence type="inferred from homology"/>
<keyword evidence="1" id="KW-0489">Methyltransferase</keyword>
<dbReference type="GO" id="GO:0003677">
    <property type="term" value="F:DNA binding"/>
    <property type="evidence" value="ECO:0007669"/>
    <property type="project" value="InterPro"/>
</dbReference>
<evidence type="ECO:0000256" key="1">
    <source>
        <dbReference type="ARBA" id="ARBA00022603"/>
    </source>
</evidence>
<gene>
    <name evidence="5" type="ORF">A2Y68_03065</name>
</gene>
<dbReference type="EC" id="2.1.1.-" evidence="3"/>
<keyword evidence="2" id="KW-0808">Transferase</keyword>
<dbReference type="InterPro" id="IPR029063">
    <property type="entry name" value="SAM-dependent_MTases_sf"/>
</dbReference>
<evidence type="ECO:0000256" key="2">
    <source>
        <dbReference type="ARBA" id="ARBA00022679"/>
    </source>
</evidence>
<dbReference type="SUPFAM" id="SSF53335">
    <property type="entry name" value="S-adenosyl-L-methionine-dependent methyltransferases"/>
    <property type="match status" value="1"/>
</dbReference>
<organism evidence="5 6">
    <name type="scientific">Candidatus Woesebacteria bacterium RBG_13_46_13</name>
    <dbReference type="NCBI Taxonomy" id="1802479"/>
    <lineage>
        <taxon>Bacteria</taxon>
        <taxon>Candidatus Woeseibacteriota</taxon>
    </lineage>
</organism>
<dbReference type="GO" id="GO:0032259">
    <property type="term" value="P:methylation"/>
    <property type="evidence" value="ECO:0007669"/>
    <property type="project" value="UniProtKB-KW"/>
</dbReference>
<evidence type="ECO:0000256" key="3">
    <source>
        <dbReference type="RuleBase" id="RU362026"/>
    </source>
</evidence>
<feature type="domain" description="DNA methylase N-4/N-6" evidence="4">
    <location>
        <begin position="32"/>
        <end position="229"/>
    </location>
</feature>
<dbReference type="GO" id="GO:0008170">
    <property type="term" value="F:N-methyltransferase activity"/>
    <property type="evidence" value="ECO:0007669"/>
    <property type="project" value="InterPro"/>
</dbReference>